<dbReference type="SUPFAM" id="SSF51182">
    <property type="entry name" value="RmlC-like cupins"/>
    <property type="match status" value="1"/>
</dbReference>
<accession>A0ABN2UEM8</accession>
<evidence type="ECO:0000313" key="3">
    <source>
        <dbReference type="EMBL" id="GAA2036000.1"/>
    </source>
</evidence>
<dbReference type="Pfam" id="PF07883">
    <property type="entry name" value="Cupin_2"/>
    <property type="match status" value="1"/>
</dbReference>
<keyword evidence="4" id="KW-1185">Reference proteome</keyword>
<protein>
    <submittedName>
        <fullName evidence="3">Cupin domain-containing protein</fullName>
    </submittedName>
</protein>
<proteinExistence type="predicted"/>
<name>A0ABN2UEM8_9ACTN</name>
<sequence>MLVSRTPHAEVPAPAEWFTGTARIAELTAAKAPARTQIDSVHFAPAARTHWHRHPLGQTLIVTHGTGLVQRRGGPVETITVGDTVHIAPDEWHWHGAAPTSAMTHLAVEPHPADGRTTELGEAVTDAEYTPALASGSASTDGSTDTEPAAAPPPFTRDIVMDQHLPQPLATARVEIRRITIAPNFPAGLHVHNGPVFGSIETGSAIYQIEGEPETVLNPGDVFYEPENVRIARFDAQEFGVTFLGYFPLEAGVEAQLVFVED</sequence>
<reference evidence="3 4" key="1">
    <citation type="journal article" date="2019" name="Int. J. Syst. Evol. Microbiol.">
        <title>The Global Catalogue of Microorganisms (GCM) 10K type strain sequencing project: providing services to taxonomists for standard genome sequencing and annotation.</title>
        <authorList>
            <consortium name="The Broad Institute Genomics Platform"/>
            <consortium name="The Broad Institute Genome Sequencing Center for Infectious Disease"/>
            <person name="Wu L."/>
            <person name="Ma J."/>
        </authorList>
    </citation>
    <scope>NUCLEOTIDE SEQUENCE [LARGE SCALE GENOMIC DNA]</scope>
    <source>
        <strain evidence="3 4">JCM 16014</strain>
    </source>
</reference>
<evidence type="ECO:0000313" key="4">
    <source>
        <dbReference type="Proteomes" id="UP001500751"/>
    </source>
</evidence>
<dbReference type="InterPro" id="IPR014710">
    <property type="entry name" value="RmlC-like_jellyroll"/>
</dbReference>
<dbReference type="PANTHER" id="PTHR43698">
    <property type="entry name" value="RIBD C-TERMINAL DOMAIN CONTAINING PROTEIN"/>
    <property type="match status" value="1"/>
</dbReference>
<dbReference type="Gene3D" id="2.60.120.10">
    <property type="entry name" value="Jelly Rolls"/>
    <property type="match status" value="2"/>
</dbReference>
<dbReference type="Proteomes" id="UP001500751">
    <property type="component" value="Unassembled WGS sequence"/>
</dbReference>
<gene>
    <name evidence="3" type="ORF">GCM10009839_41000</name>
</gene>
<dbReference type="CDD" id="cd02233">
    <property type="entry name" value="cupin_HNL-like"/>
    <property type="match status" value="1"/>
</dbReference>
<dbReference type="InterPro" id="IPR047263">
    <property type="entry name" value="HNL-like_cupin"/>
</dbReference>
<dbReference type="PANTHER" id="PTHR43698:SF1">
    <property type="entry name" value="BLL4564 PROTEIN"/>
    <property type="match status" value="1"/>
</dbReference>
<feature type="region of interest" description="Disordered" evidence="1">
    <location>
        <begin position="133"/>
        <end position="155"/>
    </location>
</feature>
<evidence type="ECO:0000259" key="2">
    <source>
        <dbReference type="Pfam" id="PF07883"/>
    </source>
</evidence>
<comment type="caution">
    <text evidence="3">The sequence shown here is derived from an EMBL/GenBank/DDBJ whole genome shotgun (WGS) entry which is preliminary data.</text>
</comment>
<dbReference type="EMBL" id="BAAAQN010000023">
    <property type="protein sequence ID" value="GAA2036000.1"/>
    <property type="molecule type" value="Genomic_DNA"/>
</dbReference>
<dbReference type="InterPro" id="IPR011051">
    <property type="entry name" value="RmlC_Cupin_sf"/>
</dbReference>
<feature type="compositionally biased region" description="Low complexity" evidence="1">
    <location>
        <begin position="134"/>
        <end position="146"/>
    </location>
</feature>
<dbReference type="RefSeq" id="WP_344667242.1">
    <property type="nucleotide sequence ID" value="NZ_BAAAQN010000023.1"/>
</dbReference>
<feature type="domain" description="Cupin type-2" evidence="2">
    <location>
        <begin position="41"/>
        <end position="103"/>
    </location>
</feature>
<evidence type="ECO:0000256" key="1">
    <source>
        <dbReference type="SAM" id="MobiDB-lite"/>
    </source>
</evidence>
<dbReference type="InterPro" id="IPR013096">
    <property type="entry name" value="Cupin_2"/>
</dbReference>
<organism evidence="3 4">
    <name type="scientific">Catenulispora yoronensis</name>
    <dbReference type="NCBI Taxonomy" id="450799"/>
    <lineage>
        <taxon>Bacteria</taxon>
        <taxon>Bacillati</taxon>
        <taxon>Actinomycetota</taxon>
        <taxon>Actinomycetes</taxon>
        <taxon>Catenulisporales</taxon>
        <taxon>Catenulisporaceae</taxon>
        <taxon>Catenulispora</taxon>
    </lineage>
</organism>